<reference evidence="1 2" key="1">
    <citation type="submission" date="2014-08" db="EMBL/GenBank/DDBJ databases">
        <title>Comparative genomics of the Paenibacillus odorifer group.</title>
        <authorList>
            <person name="den Bakker H.C."/>
            <person name="Tsai Y.-C."/>
            <person name="Martin N."/>
            <person name="Korlach J."/>
            <person name="Wiedmann M."/>
        </authorList>
    </citation>
    <scope>NUCLEOTIDE SEQUENCE [LARGE SCALE GENOMIC DNA]</scope>
    <source>
        <strain evidence="1 2">DSM 15220</strain>
    </source>
</reference>
<name>A0A089MFL3_9BACL</name>
<dbReference type="eggNOG" id="ENOG5032V7E">
    <property type="taxonomic scope" value="Bacteria"/>
</dbReference>
<dbReference type="HOGENOM" id="CLU_1863184_0_0_9"/>
<protein>
    <submittedName>
        <fullName evidence="1">Phosphoglucomutase</fullName>
    </submittedName>
</protein>
<proteinExistence type="predicted"/>
<accession>A0A089MFL3</accession>
<dbReference type="RefSeq" id="WP_025705224.1">
    <property type="nucleotide sequence ID" value="NZ_CP009287.1"/>
</dbReference>
<dbReference type="Proteomes" id="UP000029500">
    <property type="component" value="Chromosome"/>
</dbReference>
<dbReference type="KEGG" id="pgm:PGRAT_28950"/>
<organism evidence="1 2">
    <name type="scientific">Paenibacillus graminis</name>
    <dbReference type="NCBI Taxonomy" id="189425"/>
    <lineage>
        <taxon>Bacteria</taxon>
        <taxon>Bacillati</taxon>
        <taxon>Bacillota</taxon>
        <taxon>Bacilli</taxon>
        <taxon>Bacillales</taxon>
        <taxon>Paenibacillaceae</taxon>
        <taxon>Paenibacillus</taxon>
    </lineage>
</organism>
<dbReference type="EMBL" id="CP009287">
    <property type="protein sequence ID" value="AIQ71170.1"/>
    <property type="molecule type" value="Genomic_DNA"/>
</dbReference>
<dbReference type="OrthoDB" id="2609750at2"/>
<sequence length="137" mass="15429">MGYPQQIDEFTDKLNKKSNGGSYVIEEKLLLTDGVYSGLLAHDNINNQSITVYTGSHYSGVELRNFSVSFPDEAPWRRLIKIFAEVPEVYVTYETPGDTVEADDINVLQWGLTAAQRELERYKATGCIDGGSFRREV</sequence>
<gene>
    <name evidence="1" type="ORF">PGRAT_28950</name>
</gene>
<dbReference type="STRING" id="189425.PGRAT_28950"/>
<keyword evidence="2" id="KW-1185">Reference proteome</keyword>
<dbReference type="AlphaFoldDB" id="A0A089MFL3"/>
<evidence type="ECO:0000313" key="2">
    <source>
        <dbReference type="Proteomes" id="UP000029500"/>
    </source>
</evidence>
<evidence type="ECO:0000313" key="1">
    <source>
        <dbReference type="EMBL" id="AIQ71170.1"/>
    </source>
</evidence>